<sequence>MLDCFKACLSPLNGGAKTLLHHATTAEKAGKCKRNKNRRRLSPSSFDCLTPSSFAAMEVTSQFKQVFKFIDENGDGKISPHELSEVLLCLGCDDRSKAMWEAERMVRQMDCDGDGLIDVDEFVGAVNHDRKRGGSSTSTGVVEEDDDVLMEAFLIFDADRNGLISARELQRVLVNLGCKKCSLQDCRRMIRGVDRDGDGFVDFHEFQSMMAAGTM</sequence>
<dbReference type="FunFam" id="1.10.238.10:FF:000089">
    <property type="entry name" value="calmodulin-like protein 3"/>
    <property type="match status" value="1"/>
</dbReference>
<dbReference type="GO" id="GO:0005737">
    <property type="term" value="C:cytoplasm"/>
    <property type="evidence" value="ECO:0007669"/>
    <property type="project" value="UniProtKB-ARBA"/>
</dbReference>
<dbReference type="InterPro" id="IPR011992">
    <property type="entry name" value="EF-hand-dom_pair"/>
</dbReference>
<accession>A0A9Q0GAT0</accession>
<keyword evidence="2" id="KW-0479">Metal-binding</keyword>
<dbReference type="CDD" id="cd00051">
    <property type="entry name" value="EFh"/>
    <property type="match status" value="2"/>
</dbReference>
<dbReference type="AlphaFoldDB" id="A0A9Q0GAT0"/>
<dbReference type="Pfam" id="PF13499">
    <property type="entry name" value="EF-hand_7"/>
    <property type="match status" value="2"/>
</dbReference>
<dbReference type="InterPro" id="IPR002048">
    <property type="entry name" value="EF_hand_dom"/>
</dbReference>
<evidence type="ECO:0000256" key="4">
    <source>
        <dbReference type="ARBA" id="ARBA00022837"/>
    </source>
</evidence>
<evidence type="ECO:0000256" key="1">
    <source>
        <dbReference type="ARBA" id="ARBA00003291"/>
    </source>
</evidence>
<feature type="domain" description="EF-hand" evidence="5">
    <location>
        <begin position="181"/>
        <end position="215"/>
    </location>
</feature>
<keyword evidence="7" id="KW-1185">Reference proteome</keyword>
<comment type="caution">
    <text evidence="6">The sequence shown here is derived from an EMBL/GenBank/DDBJ whole genome shotgun (WGS) entry which is preliminary data.</text>
</comment>
<name>A0A9Q0GAT0_9ROSI</name>
<dbReference type="GO" id="GO:0005509">
    <property type="term" value="F:calcium ion binding"/>
    <property type="evidence" value="ECO:0007669"/>
    <property type="project" value="InterPro"/>
</dbReference>
<organism evidence="6 7">
    <name type="scientific">Turnera subulata</name>
    <dbReference type="NCBI Taxonomy" id="218843"/>
    <lineage>
        <taxon>Eukaryota</taxon>
        <taxon>Viridiplantae</taxon>
        <taxon>Streptophyta</taxon>
        <taxon>Embryophyta</taxon>
        <taxon>Tracheophyta</taxon>
        <taxon>Spermatophyta</taxon>
        <taxon>Magnoliopsida</taxon>
        <taxon>eudicotyledons</taxon>
        <taxon>Gunneridae</taxon>
        <taxon>Pentapetalae</taxon>
        <taxon>rosids</taxon>
        <taxon>fabids</taxon>
        <taxon>Malpighiales</taxon>
        <taxon>Passifloraceae</taxon>
        <taxon>Turnera</taxon>
    </lineage>
</organism>
<dbReference type="PROSITE" id="PS00018">
    <property type="entry name" value="EF_HAND_1"/>
    <property type="match status" value="4"/>
</dbReference>
<dbReference type="PANTHER" id="PTHR10891">
    <property type="entry name" value="EF-HAND CALCIUM-BINDING DOMAIN CONTAINING PROTEIN"/>
    <property type="match status" value="1"/>
</dbReference>
<dbReference type="PROSITE" id="PS50222">
    <property type="entry name" value="EF_HAND_2"/>
    <property type="match status" value="4"/>
</dbReference>
<dbReference type="Proteomes" id="UP001141552">
    <property type="component" value="Unassembled WGS sequence"/>
</dbReference>
<evidence type="ECO:0000313" key="6">
    <source>
        <dbReference type="EMBL" id="KAJ4845555.1"/>
    </source>
</evidence>
<feature type="domain" description="EF-hand" evidence="5">
    <location>
        <begin position="144"/>
        <end position="179"/>
    </location>
</feature>
<reference evidence="6" key="1">
    <citation type="submission" date="2022-02" db="EMBL/GenBank/DDBJ databases">
        <authorList>
            <person name="Henning P.M."/>
            <person name="McCubbin A.G."/>
            <person name="Shore J.S."/>
        </authorList>
    </citation>
    <scope>NUCLEOTIDE SEQUENCE</scope>
    <source>
        <strain evidence="6">F60SS</strain>
        <tissue evidence="6">Leaves</tissue>
    </source>
</reference>
<dbReference type="EMBL" id="JAKUCV010001642">
    <property type="protein sequence ID" value="KAJ4845555.1"/>
    <property type="molecule type" value="Genomic_DNA"/>
</dbReference>
<dbReference type="InterPro" id="IPR018247">
    <property type="entry name" value="EF_Hand_1_Ca_BS"/>
</dbReference>
<evidence type="ECO:0000256" key="3">
    <source>
        <dbReference type="ARBA" id="ARBA00022737"/>
    </source>
</evidence>
<evidence type="ECO:0000259" key="5">
    <source>
        <dbReference type="PROSITE" id="PS50222"/>
    </source>
</evidence>
<proteinExistence type="predicted"/>
<gene>
    <name evidence="6" type="ORF">Tsubulata_021536</name>
</gene>
<dbReference type="Gene3D" id="1.10.238.10">
    <property type="entry name" value="EF-hand"/>
    <property type="match status" value="2"/>
</dbReference>
<dbReference type="SUPFAM" id="SSF47473">
    <property type="entry name" value="EF-hand"/>
    <property type="match status" value="1"/>
</dbReference>
<feature type="domain" description="EF-hand" evidence="5">
    <location>
        <begin position="58"/>
        <end position="93"/>
    </location>
</feature>
<keyword evidence="3" id="KW-0677">Repeat</keyword>
<dbReference type="OrthoDB" id="26525at2759"/>
<keyword evidence="4" id="KW-0106">Calcium</keyword>
<reference evidence="6" key="2">
    <citation type="journal article" date="2023" name="Plants (Basel)">
        <title>Annotation of the Turnera subulata (Passifloraceae) Draft Genome Reveals the S-Locus Evolved after the Divergence of Turneroideae from Passifloroideae in a Stepwise Manner.</title>
        <authorList>
            <person name="Henning P.M."/>
            <person name="Roalson E.H."/>
            <person name="Mir W."/>
            <person name="McCubbin A.G."/>
            <person name="Shore J.S."/>
        </authorList>
    </citation>
    <scope>NUCLEOTIDE SEQUENCE</scope>
    <source>
        <strain evidence="6">F60SS</strain>
    </source>
</reference>
<dbReference type="SMART" id="SM00054">
    <property type="entry name" value="EFh"/>
    <property type="match status" value="4"/>
</dbReference>
<comment type="function">
    <text evidence="1">Potential calcium sensor.</text>
</comment>
<protein>
    <recommendedName>
        <fullName evidence="5">EF-hand domain-containing protein</fullName>
    </recommendedName>
</protein>
<evidence type="ECO:0000256" key="2">
    <source>
        <dbReference type="ARBA" id="ARBA00022723"/>
    </source>
</evidence>
<dbReference type="InterPro" id="IPR039647">
    <property type="entry name" value="EF_hand_pair_protein_CML-like"/>
</dbReference>
<evidence type="ECO:0000313" key="7">
    <source>
        <dbReference type="Proteomes" id="UP001141552"/>
    </source>
</evidence>
<feature type="domain" description="EF-hand" evidence="5">
    <location>
        <begin position="101"/>
        <end position="132"/>
    </location>
</feature>